<evidence type="ECO:0000313" key="2">
    <source>
        <dbReference type="EMBL" id="GAA3986504.1"/>
    </source>
</evidence>
<gene>
    <name evidence="2" type="ORF">GCM10022210_43690</name>
</gene>
<accession>A0ABP7QS22</accession>
<dbReference type="Pfam" id="PF00534">
    <property type="entry name" value="Glycos_transf_1"/>
    <property type="match status" value="1"/>
</dbReference>
<protein>
    <recommendedName>
        <fullName evidence="1">Glycosyl transferase family 1 domain-containing protein</fullName>
    </recommendedName>
</protein>
<proteinExistence type="predicted"/>
<dbReference type="EMBL" id="BAAAZC010000029">
    <property type="protein sequence ID" value="GAA3986504.1"/>
    <property type="molecule type" value="Genomic_DNA"/>
</dbReference>
<dbReference type="SUPFAM" id="SSF53756">
    <property type="entry name" value="UDP-Glycosyltransferase/glycogen phosphorylase"/>
    <property type="match status" value="1"/>
</dbReference>
<dbReference type="InterPro" id="IPR001296">
    <property type="entry name" value="Glyco_trans_1"/>
</dbReference>
<dbReference type="RefSeq" id="WP_259089536.1">
    <property type="nucleotide sequence ID" value="NZ_BAAAZC010000029.1"/>
</dbReference>
<dbReference type="Proteomes" id="UP001500742">
    <property type="component" value="Unassembled WGS sequence"/>
</dbReference>
<feature type="domain" description="Glycosyl transferase family 1" evidence="1">
    <location>
        <begin position="192"/>
        <end position="329"/>
    </location>
</feature>
<reference evidence="3" key="1">
    <citation type="journal article" date="2019" name="Int. J. Syst. Evol. Microbiol.">
        <title>The Global Catalogue of Microorganisms (GCM) 10K type strain sequencing project: providing services to taxonomists for standard genome sequencing and annotation.</title>
        <authorList>
            <consortium name="The Broad Institute Genomics Platform"/>
            <consortium name="The Broad Institute Genome Sequencing Center for Infectious Disease"/>
            <person name="Wu L."/>
            <person name="Ma J."/>
        </authorList>
    </citation>
    <scope>NUCLEOTIDE SEQUENCE [LARGE SCALE GENOMIC DNA]</scope>
    <source>
        <strain evidence="3">JCM 16601</strain>
    </source>
</reference>
<comment type="caution">
    <text evidence="2">The sequence shown here is derived from an EMBL/GenBank/DDBJ whole genome shotgun (WGS) entry which is preliminary data.</text>
</comment>
<dbReference type="PANTHER" id="PTHR12526:SF637">
    <property type="entry name" value="GLYCOSYLTRANSFERASE EPSF-RELATED"/>
    <property type="match status" value="1"/>
</dbReference>
<name>A0ABP7QS22_9SPHI</name>
<sequence>MIKVVDLIYHSHLNYSKPADVLENHAPALSFASYLKDKLDFTFVKHAGFEQHVIMDDTPYYFFKGDNKFWSVSLKTHRFIKKLNPDVIMVQGLVFPVQVMFLRLFCSKKFKLIIQHHGELPSKGIKGRLEKIACSMADAFFFTSNGNADIWKQKNIIAANAKIYEVLEASTSFKPIDKQASKIHTGITGDCNLLWVGHLNANKDPLTVINGFEQYLAINPEAKLYMIYQSDTLLADIKQKLASNAALSNAVILVGKITNADMPYWFSAADFYISGSHKEGSGYALLEAMACGCIPVVTNIPSYQKITANAEYGFLYPAGDANALGNTLKATIGMNRQKLSATVLAHFEQSLSFKTIADDLVRICGEMTDTNHR</sequence>
<evidence type="ECO:0000313" key="3">
    <source>
        <dbReference type="Proteomes" id="UP001500742"/>
    </source>
</evidence>
<dbReference type="PANTHER" id="PTHR12526">
    <property type="entry name" value="GLYCOSYLTRANSFERASE"/>
    <property type="match status" value="1"/>
</dbReference>
<keyword evidence="3" id="KW-1185">Reference proteome</keyword>
<dbReference type="Gene3D" id="3.40.50.2000">
    <property type="entry name" value="Glycogen Phosphorylase B"/>
    <property type="match status" value="2"/>
</dbReference>
<organism evidence="2 3">
    <name type="scientific">Mucilaginibacter dorajii</name>
    <dbReference type="NCBI Taxonomy" id="692994"/>
    <lineage>
        <taxon>Bacteria</taxon>
        <taxon>Pseudomonadati</taxon>
        <taxon>Bacteroidota</taxon>
        <taxon>Sphingobacteriia</taxon>
        <taxon>Sphingobacteriales</taxon>
        <taxon>Sphingobacteriaceae</taxon>
        <taxon>Mucilaginibacter</taxon>
    </lineage>
</organism>
<evidence type="ECO:0000259" key="1">
    <source>
        <dbReference type="Pfam" id="PF00534"/>
    </source>
</evidence>